<dbReference type="InterPro" id="IPR009057">
    <property type="entry name" value="Homeodomain-like_sf"/>
</dbReference>
<keyword evidence="7" id="KW-0238">DNA-binding</keyword>
<gene>
    <name evidence="13" type="ORF">HMPREF0381_2895</name>
</gene>
<dbReference type="eggNOG" id="COG4753">
    <property type="taxonomic scope" value="Bacteria"/>
</dbReference>
<dbReference type="InterPro" id="IPR018060">
    <property type="entry name" value="HTH_AraC"/>
</dbReference>
<evidence type="ECO:0000313" key="13">
    <source>
        <dbReference type="EMBL" id="EFU75209.1"/>
    </source>
</evidence>
<dbReference type="PANTHER" id="PTHR42713">
    <property type="entry name" value="HISTIDINE KINASE-RELATED"/>
    <property type="match status" value="1"/>
</dbReference>
<reference evidence="13 14" key="1">
    <citation type="submission" date="2010-12" db="EMBL/GenBank/DDBJ databases">
        <authorList>
            <person name="Muzny D."/>
            <person name="Qin X."/>
            <person name="Deng J."/>
            <person name="Jiang H."/>
            <person name="Liu Y."/>
            <person name="Qu J."/>
            <person name="Song X.-Z."/>
            <person name="Zhang L."/>
            <person name="Thornton R."/>
            <person name="Coyle M."/>
            <person name="Francisco L."/>
            <person name="Jackson L."/>
            <person name="Javaid M."/>
            <person name="Korchina V."/>
            <person name="Kovar C."/>
            <person name="Mata R."/>
            <person name="Mathew T."/>
            <person name="Ngo R."/>
            <person name="Nguyen L."/>
            <person name="Nguyen N."/>
            <person name="Okwuonu G."/>
            <person name="Ongeri F."/>
            <person name="Pham C."/>
            <person name="Simmons D."/>
            <person name="Wilczek-Boney K."/>
            <person name="Hale W."/>
            <person name="Jakkamsetti A."/>
            <person name="Pham P."/>
            <person name="Ruth R."/>
            <person name="San Lucas F."/>
            <person name="Warren J."/>
            <person name="Zhang J."/>
            <person name="Zhao Z."/>
            <person name="Zhou C."/>
            <person name="Zhu D."/>
            <person name="Lee S."/>
            <person name="Bess C."/>
            <person name="Blankenburg K."/>
            <person name="Forbes L."/>
            <person name="Fu Q."/>
            <person name="Gubbala S."/>
            <person name="Hirani K."/>
            <person name="Jayaseelan J.C."/>
            <person name="Lara F."/>
            <person name="Munidasa M."/>
            <person name="Palculict T."/>
            <person name="Patil S."/>
            <person name="Pu L.-L."/>
            <person name="Saada N."/>
            <person name="Tang L."/>
            <person name="Weissenberger G."/>
            <person name="Zhu Y."/>
            <person name="Hemphill L."/>
            <person name="Shang Y."/>
            <person name="Youmans B."/>
            <person name="Ayvaz T."/>
            <person name="Ross M."/>
            <person name="Santibanez J."/>
            <person name="Aqrawi P."/>
            <person name="Gross S."/>
            <person name="Joshi V."/>
            <person name="Fowler G."/>
            <person name="Nazareth L."/>
            <person name="Reid J."/>
            <person name="Worley K."/>
            <person name="Petrosino J."/>
            <person name="Highlander S."/>
            <person name="Gibbs R."/>
        </authorList>
    </citation>
    <scope>NUCLEOTIDE SEQUENCE [LARGE SCALE GENOMIC DNA]</scope>
    <source>
        <strain evidence="13 14">DSM 3986</strain>
    </source>
</reference>
<dbReference type="EMBL" id="AEPW01000114">
    <property type="protein sequence ID" value="EFU75209.1"/>
    <property type="molecule type" value="Genomic_DNA"/>
</dbReference>
<keyword evidence="5" id="KW-0902">Two-component regulatory system</keyword>
<keyword evidence="6" id="KW-0805">Transcription regulation</keyword>
<comment type="subcellular location">
    <subcellularLocation>
        <location evidence="1">Cytoplasm</location>
    </subcellularLocation>
</comment>
<evidence type="ECO:0000256" key="3">
    <source>
        <dbReference type="ARBA" id="ARBA00022490"/>
    </source>
</evidence>
<dbReference type="GO" id="GO:0003700">
    <property type="term" value="F:DNA-binding transcription factor activity"/>
    <property type="evidence" value="ECO:0007669"/>
    <property type="project" value="InterPro"/>
</dbReference>
<organism evidence="13 14">
    <name type="scientific">Lachnoanaerobaculum saburreum DSM 3986</name>
    <dbReference type="NCBI Taxonomy" id="887325"/>
    <lineage>
        <taxon>Bacteria</taxon>
        <taxon>Bacillati</taxon>
        <taxon>Bacillota</taxon>
        <taxon>Clostridia</taxon>
        <taxon>Lachnospirales</taxon>
        <taxon>Lachnospiraceae</taxon>
        <taxon>Lachnoanaerobaculum</taxon>
    </lineage>
</organism>
<protein>
    <recommendedName>
        <fullName evidence="2">Stage 0 sporulation protein A homolog</fullName>
    </recommendedName>
</protein>
<dbReference type="SUPFAM" id="SSF52172">
    <property type="entry name" value="CheY-like"/>
    <property type="match status" value="1"/>
</dbReference>
<dbReference type="GO" id="GO:0000160">
    <property type="term" value="P:phosphorelay signal transduction system"/>
    <property type="evidence" value="ECO:0007669"/>
    <property type="project" value="UniProtKB-KW"/>
</dbReference>
<feature type="domain" description="HTH araC/xylS-type" evidence="11">
    <location>
        <begin position="136"/>
        <end position="235"/>
    </location>
</feature>
<dbReference type="CDD" id="cd17536">
    <property type="entry name" value="REC_YesN-like"/>
    <property type="match status" value="1"/>
</dbReference>
<evidence type="ECO:0000259" key="12">
    <source>
        <dbReference type="PROSITE" id="PS50110"/>
    </source>
</evidence>
<evidence type="ECO:0000256" key="10">
    <source>
        <dbReference type="PROSITE-ProRule" id="PRU00169"/>
    </source>
</evidence>
<dbReference type="Gene3D" id="1.10.10.60">
    <property type="entry name" value="Homeodomain-like"/>
    <property type="match status" value="2"/>
</dbReference>
<dbReference type="PROSITE" id="PS00041">
    <property type="entry name" value="HTH_ARAC_FAMILY_1"/>
    <property type="match status" value="1"/>
</dbReference>
<dbReference type="PRINTS" id="PR00032">
    <property type="entry name" value="HTHARAC"/>
</dbReference>
<dbReference type="GO" id="GO:0005737">
    <property type="term" value="C:cytoplasm"/>
    <property type="evidence" value="ECO:0007669"/>
    <property type="project" value="UniProtKB-SubCell"/>
</dbReference>
<dbReference type="RefSeq" id="WP_008752654.1">
    <property type="nucleotide sequence ID" value="NZ_GL622296.1"/>
</dbReference>
<evidence type="ECO:0000259" key="11">
    <source>
        <dbReference type="PROSITE" id="PS01124"/>
    </source>
</evidence>
<dbReference type="GO" id="GO:0043565">
    <property type="term" value="F:sequence-specific DNA binding"/>
    <property type="evidence" value="ECO:0007669"/>
    <property type="project" value="InterPro"/>
</dbReference>
<dbReference type="SMART" id="SM00448">
    <property type="entry name" value="REC"/>
    <property type="match status" value="1"/>
</dbReference>
<evidence type="ECO:0000313" key="14">
    <source>
        <dbReference type="Proteomes" id="UP000003434"/>
    </source>
</evidence>
<dbReference type="eggNOG" id="COG2207">
    <property type="taxonomic scope" value="Bacteria"/>
</dbReference>
<evidence type="ECO:0000256" key="9">
    <source>
        <dbReference type="ARBA" id="ARBA00024867"/>
    </source>
</evidence>
<dbReference type="Gene3D" id="3.40.50.2300">
    <property type="match status" value="1"/>
</dbReference>
<dbReference type="HOGENOM" id="CLU_000445_5_1_9"/>
<feature type="modified residue" description="4-aspartylphosphate" evidence="10">
    <location>
        <position position="55"/>
    </location>
</feature>
<keyword evidence="3" id="KW-0963">Cytoplasm</keyword>
<evidence type="ECO:0000256" key="1">
    <source>
        <dbReference type="ARBA" id="ARBA00004496"/>
    </source>
</evidence>
<dbReference type="Pfam" id="PF12833">
    <property type="entry name" value="HTH_18"/>
    <property type="match status" value="1"/>
</dbReference>
<evidence type="ECO:0000256" key="7">
    <source>
        <dbReference type="ARBA" id="ARBA00023125"/>
    </source>
</evidence>
<name>E6LSG0_9FIRM</name>
<sequence>MRKVLIADDEPMIRDGLAEMLTGFESGLSIVGKAKNGVEALNMAEIFGPDIILADICMPKLSGLDFVRQLRETEKSKSDIIIISGYHEFEYARQAISLGVREYLLKPIKEEELKSILERLKVPFKEIRRQRKGFVGECLELLKEQYTNRDMDLGYAASKLFVSPDYLSHKLKEETGLRFTQWLIKLRLQRAIELLETKEYSINTVSEMVGFANQHYFSKVFKQYMGESPRQYGEKYDKNQYRY</sequence>
<comment type="function">
    <text evidence="9">May play the central regulatory role in sporulation. It may be an element of the effector pathway responsible for the activation of sporulation genes in response to nutritional stress. Spo0A may act in concert with spo0H (a sigma factor) to control the expression of some genes that are critical to the sporulation process.</text>
</comment>
<dbReference type="PROSITE" id="PS50110">
    <property type="entry name" value="RESPONSE_REGULATORY"/>
    <property type="match status" value="1"/>
</dbReference>
<comment type="caution">
    <text evidence="13">The sequence shown here is derived from an EMBL/GenBank/DDBJ whole genome shotgun (WGS) entry which is preliminary data.</text>
</comment>
<dbReference type="SMART" id="SM00342">
    <property type="entry name" value="HTH_ARAC"/>
    <property type="match status" value="1"/>
</dbReference>
<keyword evidence="8" id="KW-0804">Transcription</keyword>
<dbReference type="InterPro" id="IPR001789">
    <property type="entry name" value="Sig_transdc_resp-reg_receiver"/>
</dbReference>
<evidence type="ECO:0000256" key="4">
    <source>
        <dbReference type="ARBA" id="ARBA00022553"/>
    </source>
</evidence>
<dbReference type="SUPFAM" id="SSF46689">
    <property type="entry name" value="Homeodomain-like"/>
    <property type="match status" value="1"/>
</dbReference>
<evidence type="ECO:0000256" key="8">
    <source>
        <dbReference type="ARBA" id="ARBA00023163"/>
    </source>
</evidence>
<proteinExistence type="predicted"/>
<evidence type="ECO:0000256" key="6">
    <source>
        <dbReference type="ARBA" id="ARBA00023015"/>
    </source>
</evidence>
<dbReference type="InterPro" id="IPR020449">
    <property type="entry name" value="Tscrpt_reg_AraC-type_HTH"/>
</dbReference>
<dbReference type="InterPro" id="IPR051552">
    <property type="entry name" value="HptR"/>
</dbReference>
<dbReference type="Proteomes" id="UP000003434">
    <property type="component" value="Unassembled WGS sequence"/>
</dbReference>
<evidence type="ECO:0000256" key="5">
    <source>
        <dbReference type="ARBA" id="ARBA00023012"/>
    </source>
</evidence>
<dbReference type="InterPro" id="IPR018062">
    <property type="entry name" value="HTH_AraC-typ_CS"/>
</dbReference>
<evidence type="ECO:0000256" key="2">
    <source>
        <dbReference type="ARBA" id="ARBA00018672"/>
    </source>
</evidence>
<dbReference type="AlphaFoldDB" id="E6LSG0"/>
<dbReference type="Pfam" id="PF00072">
    <property type="entry name" value="Response_reg"/>
    <property type="match status" value="1"/>
</dbReference>
<dbReference type="PROSITE" id="PS01124">
    <property type="entry name" value="HTH_ARAC_FAMILY_2"/>
    <property type="match status" value="1"/>
</dbReference>
<accession>E6LSG0</accession>
<dbReference type="InterPro" id="IPR011006">
    <property type="entry name" value="CheY-like_superfamily"/>
</dbReference>
<keyword evidence="4 10" id="KW-0597">Phosphoprotein</keyword>
<feature type="domain" description="Response regulatory" evidence="12">
    <location>
        <begin position="3"/>
        <end position="121"/>
    </location>
</feature>
<dbReference type="PANTHER" id="PTHR42713:SF3">
    <property type="entry name" value="TRANSCRIPTIONAL REGULATORY PROTEIN HPTR"/>
    <property type="match status" value="1"/>
</dbReference>